<name>A0A2P2PF68_RHIMU</name>
<protein>
    <submittedName>
        <fullName evidence="1">Uncharacterized protein</fullName>
    </submittedName>
</protein>
<evidence type="ECO:0000313" key="1">
    <source>
        <dbReference type="EMBL" id="MBX53386.1"/>
    </source>
</evidence>
<dbReference type="AlphaFoldDB" id="A0A2P2PF68"/>
<sequence>MPGKKMDFIHERERNKMGK</sequence>
<dbReference type="EMBL" id="GGEC01072902">
    <property type="protein sequence ID" value="MBX53386.1"/>
    <property type="molecule type" value="Transcribed_RNA"/>
</dbReference>
<accession>A0A2P2PF68</accession>
<proteinExistence type="predicted"/>
<organism evidence="1">
    <name type="scientific">Rhizophora mucronata</name>
    <name type="common">Asiatic mangrove</name>
    <dbReference type="NCBI Taxonomy" id="61149"/>
    <lineage>
        <taxon>Eukaryota</taxon>
        <taxon>Viridiplantae</taxon>
        <taxon>Streptophyta</taxon>
        <taxon>Embryophyta</taxon>
        <taxon>Tracheophyta</taxon>
        <taxon>Spermatophyta</taxon>
        <taxon>Magnoliopsida</taxon>
        <taxon>eudicotyledons</taxon>
        <taxon>Gunneridae</taxon>
        <taxon>Pentapetalae</taxon>
        <taxon>rosids</taxon>
        <taxon>fabids</taxon>
        <taxon>Malpighiales</taxon>
        <taxon>Rhizophoraceae</taxon>
        <taxon>Rhizophora</taxon>
    </lineage>
</organism>
<reference evidence="1" key="1">
    <citation type="submission" date="2018-02" db="EMBL/GenBank/DDBJ databases">
        <title>Rhizophora mucronata_Transcriptome.</title>
        <authorList>
            <person name="Meera S.P."/>
            <person name="Sreeshan A."/>
            <person name="Augustine A."/>
        </authorList>
    </citation>
    <scope>NUCLEOTIDE SEQUENCE</scope>
    <source>
        <tissue evidence="1">Leaf</tissue>
    </source>
</reference>